<keyword evidence="2" id="KW-1185">Reference proteome</keyword>
<evidence type="ECO:0000313" key="2">
    <source>
        <dbReference type="Proteomes" id="UP001603857"/>
    </source>
</evidence>
<dbReference type="AlphaFoldDB" id="A0ABD1LNT3"/>
<dbReference type="EMBL" id="JBGMDY010000008">
    <property type="protein sequence ID" value="KAL2325182.1"/>
    <property type="molecule type" value="Genomic_DNA"/>
</dbReference>
<name>A0ABD1LNT3_9FABA</name>
<sequence length="70" mass="8560">MTQQFYYLFIKFCDEVGKDKNQIYCDVFQPFLGLLSHCVVNHHIHLIIDTKLVNVWPFKYPYFKSQRWKS</sequence>
<accession>A0ABD1LNT3</accession>
<evidence type="ECO:0000313" key="1">
    <source>
        <dbReference type="EMBL" id="KAL2325182.1"/>
    </source>
</evidence>
<comment type="caution">
    <text evidence="1">The sequence shown here is derived from an EMBL/GenBank/DDBJ whole genome shotgun (WGS) entry which is preliminary data.</text>
</comment>
<gene>
    <name evidence="1" type="ORF">Fmac_024240</name>
</gene>
<organism evidence="1 2">
    <name type="scientific">Flemingia macrophylla</name>
    <dbReference type="NCBI Taxonomy" id="520843"/>
    <lineage>
        <taxon>Eukaryota</taxon>
        <taxon>Viridiplantae</taxon>
        <taxon>Streptophyta</taxon>
        <taxon>Embryophyta</taxon>
        <taxon>Tracheophyta</taxon>
        <taxon>Spermatophyta</taxon>
        <taxon>Magnoliopsida</taxon>
        <taxon>eudicotyledons</taxon>
        <taxon>Gunneridae</taxon>
        <taxon>Pentapetalae</taxon>
        <taxon>rosids</taxon>
        <taxon>fabids</taxon>
        <taxon>Fabales</taxon>
        <taxon>Fabaceae</taxon>
        <taxon>Papilionoideae</taxon>
        <taxon>50 kb inversion clade</taxon>
        <taxon>NPAAA clade</taxon>
        <taxon>indigoferoid/millettioid clade</taxon>
        <taxon>Phaseoleae</taxon>
        <taxon>Flemingia</taxon>
    </lineage>
</organism>
<evidence type="ECO:0008006" key="3">
    <source>
        <dbReference type="Google" id="ProtNLM"/>
    </source>
</evidence>
<dbReference type="Proteomes" id="UP001603857">
    <property type="component" value="Unassembled WGS sequence"/>
</dbReference>
<reference evidence="1 2" key="1">
    <citation type="submission" date="2024-08" db="EMBL/GenBank/DDBJ databases">
        <title>Insights into the chromosomal genome structure of Flemingia macrophylla.</title>
        <authorList>
            <person name="Ding Y."/>
            <person name="Zhao Y."/>
            <person name="Bi W."/>
            <person name="Wu M."/>
            <person name="Zhao G."/>
            <person name="Gong Y."/>
            <person name="Li W."/>
            <person name="Zhang P."/>
        </authorList>
    </citation>
    <scope>NUCLEOTIDE SEQUENCE [LARGE SCALE GENOMIC DNA]</scope>
    <source>
        <strain evidence="1">DYQJB</strain>
        <tissue evidence="1">Leaf</tissue>
    </source>
</reference>
<protein>
    <recommendedName>
        <fullName evidence="3">Transposase IS200-like domain-containing protein</fullName>
    </recommendedName>
</protein>
<proteinExistence type="predicted"/>